<name>A0A5D8YY37_9GAMM</name>
<dbReference type="InterPro" id="IPR013986">
    <property type="entry name" value="DExx_box_DNA_helicase_dom_sf"/>
</dbReference>
<dbReference type="Gene3D" id="3.40.50.300">
    <property type="entry name" value="P-loop containing nucleotide triphosphate hydrolases"/>
    <property type="match status" value="2"/>
</dbReference>
<dbReference type="Pfam" id="PF04257">
    <property type="entry name" value="Exonuc_V_gamma"/>
    <property type="match status" value="1"/>
</dbReference>
<evidence type="ECO:0000256" key="2">
    <source>
        <dbReference type="ARBA" id="ARBA00022741"/>
    </source>
</evidence>
<dbReference type="GO" id="GO:0004386">
    <property type="term" value="F:helicase activity"/>
    <property type="evidence" value="ECO:0007669"/>
    <property type="project" value="UniProtKB-KW"/>
</dbReference>
<evidence type="ECO:0000256" key="7">
    <source>
        <dbReference type="ARBA" id="ARBA00022840"/>
    </source>
</evidence>
<evidence type="ECO:0000256" key="6">
    <source>
        <dbReference type="ARBA" id="ARBA00022839"/>
    </source>
</evidence>
<keyword evidence="5" id="KW-0347">Helicase</keyword>
<sequence length="843" mass="93665">MAAASDFRLYHSNSLEILAGLMAEELRRPAAGQGLLEPDVVIIPQPSMRRWLQATLAQAHGIAANIVFLTPGEFVAQALDANVDGRAEDLDFEAMRWRLLALLHDERAMRDPVLRPLRGYLSAANDGFDALKAWSLAGELAASFDRYQAWRRDWLLAWDAGQSPRDPQAALWRRLGSERPHRARRVQRYLERFGADADGVPVGLPPRLFVFATLNVSPDVLRVLASASRAGELHFYLPSPVAAYWGDVRTLPHRLELGEAAAFGDVLDVEDNPLLQAWGASGRDFMAVLGGYEIVHPSYELAVYDDPETRAPRADETLLHHLRRDLLHRRPPPSTPWRETLDRGDPSLQVHACPTRLREVQVLHDQLRALFEDPRFDPPLQPREVAVLAPDIDPYVPYVEAVFGGVHGSRDFIPYTLADTSALATEPLAEVFSRLLALPISRLGLNEVLDLLATPAIAQHAGLESGSLDRLREWLTAAGACWGLDGSHRARHGAPDDDVYTWQFALDRLVLGHATGSDAMVGDVAGWPDLEGGDLAALETLIGLVRVLARYERLLSNAMSSEQWRERLLALLSAVLPERPRETRDERALDRLRTLIDEFADAARRAGFVAALEPEVVRAHFDARLAEADTRAPLMGSGVSFGRMVPMRLLPFRAICLLGLDDGAFPRSDPGGGINQLVRELDGPQRRRGDRSLRDDDRFMFLQLLASANEVFYLSYLGADARDGSRREPSVLVNELLDVAAAYHAHPKRAREQFVVRHPLQPFCAEAFGTDDDGIEPRRFTYRSEWQPAARATPTRRRDLAPWMGVALPPPEAPAPEVPCVRRRTHDPSAPGPSPSSRRRAPP</sequence>
<protein>
    <submittedName>
        <fullName evidence="11">Exodeoxyribonuclease V subunit gamma</fullName>
        <ecNumber evidence="11">3.1.11.5</ecNumber>
    </submittedName>
</protein>
<evidence type="ECO:0000313" key="11">
    <source>
        <dbReference type="EMBL" id="TZF86732.1"/>
    </source>
</evidence>
<dbReference type="NCBIfam" id="TIGR01450">
    <property type="entry name" value="recC"/>
    <property type="match status" value="1"/>
</dbReference>
<gene>
    <name evidence="11" type="primary">recC</name>
    <name evidence="11" type="ORF">FW784_11945</name>
</gene>
<keyword evidence="12" id="KW-1185">Reference proteome</keyword>
<evidence type="ECO:0000313" key="12">
    <source>
        <dbReference type="Proteomes" id="UP000323164"/>
    </source>
</evidence>
<dbReference type="OrthoDB" id="9762834at2"/>
<dbReference type="AlphaFoldDB" id="A0A5D8YY37"/>
<proteinExistence type="inferred from homology"/>
<dbReference type="GO" id="GO:0009338">
    <property type="term" value="C:exodeoxyribonuclease V complex"/>
    <property type="evidence" value="ECO:0007669"/>
    <property type="project" value="InterPro"/>
</dbReference>
<dbReference type="EC" id="3.1.11.5" evidence="11"/>
<keyword evidence="4 11" id="KW-0378">Hydrolase</keyword>
<keyword evidence="9" id="KW-0234">DNA repair</keyword>
<organism evidence="11 12">
    <name type="scientific">Cognatilysobacter lacus</name>
    <dbReference type="NCBI Taxonomy" id="1643323"/>
    <lineage>
        <taxon>Bacteria</taxon>
        <taxon>Pseudomonadati</taxon>
        <taxon>Pseudomonadota</taxon>
        <taxon>Gammaproteobacteria</taxon>
        <taxon>Lysobacterales</taxon>
        <taxon>Lysobacteraceae</taxon>
        <taxon>Cognatilysobacter</taxon>
    </lineage>
</organism>
<dbReference type="InterPro" id="IPR027417">
    <property type="entry name" value="P-loop_NTPase"/>
</dbReference>
<keyword evidence="3" id="KW-0227">DNA damage</keyword>
<feature type="compositionally biased region" description="Pro residues" evidence="10">
    <location>
        <begin position="808"/>
        <end position="817"/>
    </location>
</feature>
<evidence type="ECO:0000256" key="5">
    <source>
        <dbReference type="ARBA" id="ARBA00022806"/>
    </source>
</evidence>
<keyword evidence="7" id="KW-0067">ATP-binding</keyword>
<evidence type="ECO:0000256" key="4">
    <source>
        <dbReference type="ARBA" id="ARBA00022801"/>
    </source>
</evidence>
<accession>A0A5D8YY37</accession>
<dbReference type="PANTHER" id="PTHR30591:SF1">
    <property type="entry name" value="RECBCD ENZYME SUBUNIT RECC"/>
    <property type="match status" value="1"/>
</dbReference>
<dbReference type="GO" id="GO:0008854">
    <property type="term" value="F:exodeoxyribonuclease V activity"/>
    <property type="evidence" value="ECO:0007669"/>
    <property type="project" value="UniProtKB-EC"/>
</dbReference>
<reference evidence="11 12" key="1">
    <citation type="submission" date="2019-08" db="EMBL/GenBank/DDBJ databases">
        <title>Draft genome sequence of Lysobacter sp. UKS-15.</title>
        <authorList>
            <person name="Im W.-T."/>
        </authorList>
    </citation>
    <scope>NUCLEOTIDE SEQUENCE [LARGE SCALE GENOMIC DNA]</scope>
    <source>
        <strain evidence="11 12">UKS-15</strain>
    </source>
</reference>
<dbReference type="GO" id="GO:0006281">
    <property type="term" value="P:DNA repair"/>
    <property type="evidence" value="ECO:0007669"/>
    <property type="project" value="UniProtKB-KW"/>
</dbReference>
<evidence type="ECO:0000256" key="3">
    <source>
        <dbReference type="ARBA" id="ARBA00022763"/>
    </source>
</evidence>
<evidence type="ECO:0000256" key="8">
    <source>
        <dbReference type="ARBA" id="ARBA00023125"/>
    </source>
</evidence>
<feature type="non-terminal residue" evidence="11">
    <location>
        <position position="843"/>
    </location>
</feature>
<dbReference type="InterPro" id="IPR006697">
    <property type="entry name" value="RecC"/>
</dbReference>
<dbReference type="SUPFAM" id="SSF52540">
    <property type="entry name" value="P-loop containing nucleoside triphosphate hydrolases"/>
    <property type="match status" value="2"/>
</dbReference>
<keyword evidence="2" id="KW-0547">Nucleotide-binding</keyword>
<dbReference type="PANTHER" id="PTHR30591">
    <property type="entry name" value="RECBCD ENZYME SUBUNIT RECC"/>
    <property type="match status" value="1"/>
</dbReference>
<dbReference type="Gene3D" id="1.10.10.160">
    <property type="match status" value="1"/>
</dbReference>
<dbReference type="GO" id="GO:0005524">
    <property type="term" value="F:ATP binding"/>
    <property type="evidence" value="ECO:0007669"/>
    <property type="project" value="UniProtKB-KW"/>
</dbReference>
<comment type="caution">
    <text evidence="11">The sequence shown here is derived from an EMBL/GenBank/DDBJ whole genome shotgun (WGS) entry which is preliminary data.</text>
</comment>
<feature type="region of interest" description="Disordered" evidence="10">
    <location>
        <begin position="804"/>
        <end position="843"/>
    </location>
</feature>
<evidence type="ECO:0000256" key="1">
    <source>
        <dbReference type="ARBA" id="ARBA00022722"/>
    </source>
</evidence>
<evidence type="ECO:0000256" key="9">
    <source>
        <dbReference type="ARBA" id="ARBA00023204"/>
    </source>
</evidence>
<dbReference type="EMBL" id="VTRV01000160">
    <property type="protein sequence ID" value="TZF86732.1"/>
    <property type="molecule type" value="Genomic_DNA"/>
</dbReference>
<dbReference type="Proteomes" id="UP000323164">
    <property type="component" value="Unassembled WGS sequence"/>
</dbReference>
<dbReference type="Gene3D" id="3.40.50.10930">
    <property type="match status" value="1"/>
</dbReference>
<dbReference type="GO" id="GO:0006310">
    <property type="term" value="P:DNA recombination"/>
    <property type="evidence" value="ECO:0007669"/>
    <property type="project" value="TreeGrafter"/>
</dbReference>
<keyword evidence="8" id="KW-0238">DNA-binding</keyword>
<dbReference type="GO" id="GO:0003677">
    <property type="term" value="F:DNA binding"/>
    <property type="evidence" value="ECO:0007669"/>
    <property type="project" value="UniProtKB-KW"/>
</dbReference>
<dbReference type="RefSeq" id="WP_149353567.1">
    <property type="nucleotide sequence ID" value="NZ_VTRV01000160.1"/>
</dbReference>
<evidence type="ECO:0000256" key="10">
    <source>
        <dbReference type="SAM" id="MobiDB-lite"/>
    </source>
</evidence>
<dbReference type="HAMAP" id="MF_01486">
    <property type="entry name" value="RecC"/>
    <property type="match status" value="1"/>
</dbReference>
<keyword evidence="1" id="KW-0540">Nuclease</keyword>
<keyword evidence="6" id="KW-0269">Exonuclease</keyword>